<accession>A0A016UU33</accession>
<evidence type="ECO:0000313" key="1">
    <source>
        <dbReference type="EMBL" id="EYC18332.1"/>
    </source>
</evidence>
<organism evidence="1 2">
    <name type="scientific">Ancylostoma ceylanicum</name>
    <dbReference type="NCBI Taxonomy" id="53326"/>
    <lineage>
        <taxon>Eukaryota</taxon>
        <taxon>Metazoa</taxon>
        <taxon>Ecdysozoa</taxon>
        <taxon>Nematoda</taxon>
        <taxon>Chromadorea</taxon>
        <taxon>Rhabditida</taxon>
        <taxon>Rhabditina</taxon>
        <taxon>Rhabditomorpha</taxon>
        <taxon>Strongyloidea</taxon>
        <taxon>Ancylostomatidae</taxon>
        <taxon>Ancylostomatinae</taxon>
        <taxon>Ancylostoma</taxon>
    </lineage>
</organism>
<sequence length="83" mass="9702">MQLLLIFRNDITQVESMFVIKIKTSAISIHILGVSMDLILEAQETIKPSDIQEWKNSKALLLFHTALYWFLTLEHSNFAFIRH</sequence>
<comment type="caution">
    <text evidence="1">The sequence shown here is derived from an EMBL/GenBank/DDBJ whole genome shotgun (WGS) entry which is preliminary data.</text>
</comment>
<keyword evidence="2" id="KW-1185">Reference proteome</keyword>
<dbReference type="AlphaFoldDB" id="A0A016UU33"/>
<dbReference type="Proteomes" id="UP000024635">
    <property type="component" value="Unassembled WGS sequence"/>
</dbReference>
<evidence type="ECO:0000313" key="2">
    <source>
        <dbReference type="Proteomes" id="UP000024635"/>
    </source>
</evidence>
<name>A0A016UU33_9BILA</name>
<protein>
    <submittedName>
        <fullName evidence="1">Uncharacterized protein</fullName>
    </submittedName>
</protein>
<reference evidence="2" key="1">
    <citation type="journal article" date="2015" name="Nat. Genet.">
        <title>The genome and transcriptome of the zoonotic hookworm Ancylostoma ceylanicum identify infection-specific gene families.</title>
        <authorList>
            <person name="Schwarz E.M."/>
            <person name="Hu Y."/>
            <person name="Antoshechkin I."/>
            <person name="Miller M.M."/>
            <person name="Sternberg P.W."/>
            <person name="Aroian R.V."/>
        </authorList>
    </citation>
    <scope>NUCLEOTIDE SEQUENCE</scope>
    <source>
        <strain evidence="2">HY135</strain>
    </source>
</reference>
<proteinExistence type="predicted"/>
<dbReference type="EMBL" id="JARK01001364">
    <property type="protein sequence ID" value="EYC18332.1"/>
    <property type="molecule type" value="Genomic_DNA"/>
</dbReference>
<gene>
    <name evidence="1" type="primary">Acey_s0028.g1799</name>
    <name evidence="1" type="ORF">Y032_0028g1799</name>
</gene>